<dbReference type="InterPro" id="IPR011013">
    <property type="entry name" value="Gal_mutarotase_sf_dom"/>
</dbReference>
<dbReference type="InterPro" id="IPR014718">
    <property type="entry name" value="GH-type_carb-bd"/>
</dbReference>
<dbReference type="SUPFAM" id="SSF74650">
    <property type="entry name" value="Galactose mutarotase-like"/>
    <property type="match status" value="1"/>
</dbReference>
<dbReference type="EMBL" id="BKCJ010003344">
    <property type="protein sequence ID" value="GEU54518.1"/>
    <property type="molecule type" value="Genomic_DNA"/>
</dbReference>
<dbReference type="GO" id="GO:0047938">
    <property type="term" value="F:glucose-6-phosphate 1-epimerase activity"/>
    <property type="evidence" value="ECO:0007669"/>
    <property type="project" value="TreeGrafter"/>
</dbReference>
<dbReference type="GO" id="GO:0030246">
    <property type="term" value="F:carbohydrate binding"/>
    <property type="evidence" value="ECO:0007669"/>
    <property type="project" value="InterPro"/>
</dbReference>
<dbReference type="GO" id="GO:0005737">
    <property type="term" value="C:cytoplasm"/>
    <property type="evidence" value="ECO:0007669"/>
    <property type="project" value="TreeGrafter"/>
</dbReference>
<dbReference type="PANTHER" id="PTHR11122">
    <property type="entry name" value="APOSPORY-ASSOCIATED PROTEIN C-RELATED"/>
    <property type="match status" value="1"/>
</dbReference>
<name>A0A6L2KYE9_TANCI</name>
<dbReference type="Pfam" id="PF01263">
    <property type="entry name" value="Aldose_epim"/>
    <property type="match status" value="1"/>
</dbReference>
<reference evidence="1" key="1">
    <citation type="journal article" date="2019" name="Sci. Rep.">
        <title>Draft genome of Tanacetum cinerariifolium, the natural source of mosquito coil.</title>
        <authorList>
            <person name="Yamashiro T."/>
            <person name="Shiraishi A."/>
            <person name="Satake H."/>
            <person name="Nakayama K."/>
        </authorList>
    </citation>
    <scope>NUCLEOTIDE SEQUENCE</scope>
</reference>
<dbReference type="AlphaFoldDB" id="A0A6L2KYE9"/>
<evidence type="ECO:0000313" key="1">
    <source>
        <dbReference type="EMBL" id="GEU54518.1"/>
    </source>
</evidence>
<dbReference type="GO" id="GO:0005975">
    <property type="term" value="P:carbohydrate metabolic process"/>
    <property type="evidence" value="ECO:0007669"/>
    <property type="project" value="InterPro"/>
</dbReference>
<proteinExistence type="predicted"/>
<dbReference type="PANTHER" id="PTHR11122:SF13">
    <property type="entry name" value="GLUCOSE-6-PHOSPHATE 1-EPIMERASE"/>
    <property type="match status" value="1"/>
</dbReference>
<gene>
    <name evidence="1" type="ORF">Tci_026496</name>
</gene>
<protein>
    <submittedName>
        <fullName evidence="1">Putative glucose-6-phosphate 1-epimerase</fullName>
    </submittedName>
</protein>
<dbReference type="Gene3D" id="2.70.98.10">
    <property type="match status" value="1"/>
</dbReference>
<accession>A0A6L2KYE9</accession>
<dbReference type="InterPro" id="IPR008183">
    <property type="entry name" value="Aldose_1/G6P_1-epimerase"/>
</dbReference>
<sequence length="158" mass="18451">MALNRRLEHVRKSSVWKLIDKFDGKSTDEHLMFDKMSKAIFNPPKPIRDGILIIFPQFSSLGPLQSHGFARNRFWTIEIDPTPFTPNVSNSIFVDLILKSTEEDLKIWPHRFEYRLRITLGPKGELMLTSRIINADTDGKLFTFTFTHHIYFSVSNIR</sequence>
<comment type="caution">
    <text evidence="1">The sequence shown here is derived from an EMBL/GenBank/DDBJ whole genome shotgun (WGS) entry which is preliminary data.</text>
</comment>
<organism evidence="1">
    <name type="scientific">Tanacetum cinerariifolium</name>
    <name type="common">Dalmatian daisy</name>
    <name type="synonym">Chrysanthemum cinerariifolium</name>
    <dbReference type="NCBI Taxonomy" id="118510"/>
    <lineage>
        <taxon>Eukaryota</taxon>
        <taxon>Viridiplantae</taxon>
        <taxon>Streptophyta</taxon>
        <taxon>Embryophyta</taxon>
        <taxon>Tracheophyta</taxon>
        <taxon>Spermatophyta</taxon>
        <taxon>Magnoliopsida</taxon>
        <taxon>eudicotyledons</taxon>
        <taxon>Gunneridae</taxon>
        <taxon>Pentapetalae</taxon>
        <taxon>asterids</taxon>
        <taxon>campanulids</taxon>
        <taxon>Asterales</taxon>
        <taxon>Asteraceae</taxon>
        <taxon>Asteroideae</taxon>
        <taxon>Anthemideae</taxon>
        <taxon>Anthemidinae</taxon>
        <taxon>Tanacetum</taxon>
    </lineage>
</organism>